<feature type="compositionally biased region" description="Basic and acidic residues" evidence="6">
    <location>
        <begin position="1872"/>
        <end position="1895"/>
    </location>
</feature>
<keyword evidence="3" id="KW-0378">Hydrolase</keyword>
<evidence type="ECO:0000313" key="10">
    <source>
        <dbReference type="Proteomes" id="UP000078560"/>
    </source>
</evidence>
<feature type="region of interest" description="Disordered" evidence="6">
    <location>
        <begin position="2710"/>
        <end position="2735"/>
    </location>
</feature>
<dbReference type="EMBL" id="FLQU01000037">
    <property type="protein sequence ID" value="SBS80105.1"/>
    <property type="molecule type" value="Genomic_DNA"/>
</dbReference>
<dbReference type="Gene3D" id="3.40.50.300">
    <property type="entry name" value="P-loop containing nucleotide triphosphate hydrolases"/>
    <property type="match status" value="2"/>
</dbReference>
<evidence type="ECO:0000313" key="9">
    <source>
        <dbReference type="EMBL" id="SBS80105.1"/>
    </source>
</evidence>
<dbReference type="PROSITE" id="PS51194">
    <property type="entry name" value="HELICASE_CTER"/>
    <property type="match status" value="1"/>
</dbReference>
<dbReference type="SMART" id="SM00490">
    <property type="entry name" value="HELICc"/>
    <property type="match status" value="1"/>
</dbReference>
<feature type="region of interest" description="Disordered" evidence="6">
    <location>
        <begin position="1826"/>
        <end position="1911"/>
    </location>
</feature>
<feature type="compositionally biased region" description="Basic and acidic residues" evidence="6">
    <location>
        <begin position="2118"/>
        <end position="2135"/>
    </location>
</feature>
<dbReference type="InterPro" id="IPR027417">
    <property type="entry name" value="P-loop_NTPase"/>
</dbReference>
<name>A0A1A8VMV5_PLAOA</name>
<evidence type="ECO:0000256" key="1">
    <source>
        <dbReference type="ARBA" id="ARBA00012552"/>
    </source>
</evidence>
<dbReference type="InterPro" id="IPR001650">
    <property type="entry name" value="Helicase_C-like"/>
</dbReference>
<feature type="region of interest" description="Disordered" evidence="6">
    <location>
        <begin position="1756"/>
        <end position="1799"/>
    </location>
</feature>
<proteinExistence type="predicted"/>
<dbReference type="GO" id="GO:0016787">
    <property type="term" value="F:hydrolase activity"/>
    <property type="evidence" value="ECO:0007669"/>
    <property type="project" value="UniProtKB-KW"/>
</dbReference>
<dbReference type="Proteomes" id="UP000078560">
    <property type="component" value="Unassembled WGS sequence"/>
</dbReference>
<evidence type="ECO:0000256" key="5">
    <source>
        <dbReference type="ARBA" id="ARBA00022840"/>
    </source>
</evidence>
<dbReference type="PANTHER" id="PTHR47958">
    <property type="entry name" value="ATP-DEPENDENT RNA HELICASE DBP3"/>
    <property type="match status" value="1"/>
</dbReference>
<dbReference type="SMART" id="SM00487">
    <property type="entry name" value="DEXDc"/>
    <property type="match status" value="1"/>
</dbReference>
<dbReference type="PROSITE" id="PS51192">
    <property type="entry name" value="HELICASE_ATP_BIND_1"/>
    <property type="match status" value="1"/>
</dbReference>
<feature type="region of interest" description="Disordered" evidence="6">
    <location>
        <begin position="835"/>
        <end position="858"/>
    </location>
</feature>
<reference evidence="10" key="1">
    <citation type="submission" date="2016-05" db="EMBL/GenBank/DDBJ databases">
        <authorList>
            <person name="Naeem Raeece"/>
        </authorList>
    </citation>
    <scope>NUCLEOTIDE SEQUENCE [LARGE SCALE GENOMIC DNA]</scope>
</reference>
<organism evidence="9 10">
    <name type="scientific">Plasmodium ovale curtisi</name>
    <dbReference type="NCBI Taxonomy" id="864141"/>
    <lineage>
        <taxon>Eukaryota</taxon>
        <taxon>Sar</taxon>
        <taxon>Alveolata</taxon>
        <taxon>Apicomplexa</taxon>
        <taxon>Aconoidasida</taxon>
        <taxon>Haemosporida</taxon>
        <taxon>Plasmodiidae</taxon>
        <taxon>Plasmodium</taxon>
        <taxon>Plasmodium (Plasmodium)</taxon>
    </lineage>
</organism>
<dbReference type="Pfam" id="PF00271">
    <property type="entry name" value="Helicase_C"/>
    <property type="match status" value="1"/>
</dbReference>
<dbReference type="EC" id="3.6.4.13" evidence="1"/>
<dbReference type="SUPFAM" id="SSF52540">
    <property type="entry name" value="P-loop containing nucleoside triphosphate hydrolases"/>
    <property type="match status" value="1"/>
</dbReference>
<feature type="region of interest" description="Disordered" evidence="6">
    <location>
        <begin position="2009"/>
        <end position="2144"/>
    </location>
</feature>
<feature type="domain" description="Helicase ATP-binding" evidence="7">
    <location>
        <begin position="2432"/>
        <end position="2700"/>
    </location>
</feature>
<evidence type="ECO:0000256" key="3">
    <source>
        <dbReference type="ARBA" id="ARBA00022801"/>
    </source>
</evidence>
<keyword evidence="2" id="KW-0547">Nucleotide-binding</keyword>
<feature type="domain" description="Helicase C-terminal" evidence="8">
    <location>
        <begin position="2848"/>
        <end position="3013"/>
    </location>
</feature>
<protein>
    <recommendedName>
        <fullName evidence="1">RNA helicase</fullName>
        <ecNumber evidence="1">3.6.4.13</ecNumber>
    </recommendedName>
</protein>
<dbReference type="GO" id="GO:0003676">
    <property type="term" value="F:nucleic acid binding"/>
    <property type="evidence" value="ECO:0007669"/>
    <property type="project" value="InterPro"/>
</dbReference>
<evidence type="ECO:0000259" key="8">
    <source>
        <dbReference type="PROSITE" id="PS51194"/>
    </source>
</evidence>
<feature type="compositionally biased region" description="Basic and acidic residues" evidence="6">
    <location>
        <begin position="1832"/>
        <end position="1843"/>
    </location>
</feature>
<keyword evidence="4" id="KW-0347">Helicase</keyword>
<dbReference type="GO" id="GO:0005524">
    <property type="term" value="F:ATP binding"/>
    <property type="evidence" value="ECO:0007669"/>
    <property type="project" value="UniProtKB-KW"/>
</dbReference>
<evidence type="ECO:0000256" key="4">
    <source>
        <dbReference type="ARBA" id="ARBA00022806"/>
    </source>
</evidence>
<gene>
    <name evidence="9" type="ORF">POVCU2_0002990</name>
</gene>
<evidence type="ECO:0000256" key="2">
    <source>
        <dbReference type="ARBA" id="ARBA00022741"/>
    </source>
</evidence>
<sequence>MAIAKRVASTSGNMGHRNDTETVECIFTFIRNNNVHDDLLSIKKLHNLIRKDNIPLKLTLFDDDKNIYLSLCCIISNKLKIYIHQLQNHNDSTVIGNFIATNKLSEDKTYNNYVKNYDMFSIPMCYLAIEHFLRSLSICFMRLRKKDRELFFTHLSNVSSLLSLQGSENFSSSHANHNIFNEAFHLVIIKYVKNLFVYIYPPDVYEKLDENDITNIDMVVKRIEYDENKEETKHLVIFLCLTNIMKIILKNVVNKNKKIKLKSLKLLYIILKKIENCHIIKKLFKGISLNLFLLYKSFYTSNIRISILRVLSLCLEKVLTHYSGKKDLFTGIYLKNEWEENFKIDSLVEDEKEKDKFFHFLKGKINSVTAKADGVSSKDGVRGTDGAGSPTATMRREMLFEREKTNISVEEGRKQTDSEDKQIISNVYFIFYYVLMTYDDREHDEHGEVLSEALNLCRIISKFHSILNKNLVLMSFIFVLSQLFCDKGVTCAYFCLCSSMSRIRLLFGDGVENFLEDKQINADALDGVIAVLKSFITIGGCGKSNCNFHSNDATTHSRQNLCRSGDCPRTRNFREGYSPIQSRVWFQNDLHAIFLNLLKLLKQKENDACLHPNGIDRYTLESLNYSIENHYFKHLFNIFSFKRQDNIFLLKFVKGYIYYNFMRNNIKEGSIHQTFPIQDYLLCLYETCDFPCIKNEAFISIFKTTNVLNEDIDHYFLNMYERDNASEDNMKDEMPFKSNGNFEIFRNVKDGFKLQHIRLKKSGEMRRGLINDISIFFFLFCPKDDVENYLEEILFSRWDNGKNDEEAIRRKDKYVLENKWWTDVYHFTDSVDSSDSIEPSDMEKGFNTDEQGSDLNGDECTSVGGREPMLEDKYKYLHFVNYYLDSIIILLCVQLRLDVHKYRTCSTYSVRENMEVQKNHEFYEKALNNELVRTVLSEYANIYTYYFALALKIKFTQWKLHPRKTLEKIMLFLSSKRAQRAAQPKNALKILHQTSNQSEARVHYYTSLLMICIHKCFCAFYLCAYEDIIQDYVYKNIVFFLLNMSSPSSYARGVAEITLSNVHQYIVQLSKKKTLNSDGNTKHSKQIICVSSSTEKWNVPCDIANIIYTYNDIITSYIYDKIIHIDSVSKCEKLFKFVQFLVVHHYDNVCIYKDICIHIIMYTKKVIFTYLPGKTKIELVTHILNMFNYVLYSFYKHIIKKRMEICIKDGYMPRIKRLLFRGHVCINMNRLKGGSMDGIMDGIMDGSEDGNEDGSEDESEHHAVHEITNVACKADGKNNVHINSPDLFRKNGKKKHSACIVRKNENEKKKRELCMHNFLFFKFYRDLFSTDYLEIIKSEHLKEEYVKRVDEFMENILSEVRRNIRHERVVNALVDDDFYDLHVEKRAGEVLHGDVDGKIFHGEINKNIGVDIGFDDQGDPSNRLYDNKHFRGANYNETVHYAHIRYTTSHVFNFSKGFLCHERLFELYPTIHQLWGYININLAKNTYMNEIVLLKIVNYITTIDNRFSVGRILSDVFPHVLHRINSLKFKNNMPRHSYEYKFLQNAMLFFLNMSREEIYFEETHSHVLYICFMFLHRETDEQIKKIALNVICNMFLNDIPKIRGGIERIRMVKERIKLLYDEGISEKDLVMSIFSKGVVTDMSIAKSLCFLTCFFKRENTKDIISMILHIDHNILNLLILYFEYITKKYKYKCPLNQHSLIVFNHFKKVGASCITNSERRATLAFLKNDASKVYSNRKVFPLKKLLELKKGKHKNEFIHRKRGQRNDDNEDSSGIRKNRTRGRSANGVKPKWTLGRALRKKKFTKKEVKLFNEQVKKKTRRKWNEIGCVRSGRSDRTGEDRGETGVGRRNPSQGDLLARSENIQAGEGQMEEQNREGNGKRERTEGRQRSGEPKDRKGKNGVSTNWQKGKRKKEEEILNMFEENLNQSIEKLNVKSRKYDMVKNKENAKSDIRHNYILRKVLAVDHSVGNGNRTVKRGCNKREKSKKGRCKKDSEIVRFIDDIGGEAESCEEAKQNNPSADRKSVKFYLHSGVRGERTRKESEKESAKKRTKDSKKERAKGIENEKANESNKKERPKESKKERPKESKKERPKDNMKERAKESKKEKRRGTSQTECDEPPRARTQEEHDESHDDTGETPGSVIRIGDSIDCFRKRFTIQERQGGLSKEQESVKKRLSSFSSIIDMNAKTETANNRERTVRRKQYNFEDLGIYDNFINVYLRYNKIKNATHEQRKYIPMVLFFLNNVHADLKSCLKNAGVKSSIAWTDRQCTELISDMNGEKVKRVVYVNKYHQVSGHFVRTFFLHCPTGTGKTFMYLLPLFQHMSNLNFYEQAKKNMLNKQMSQVQNDPLIGKNSFYETKKIGSNVTSLLCQNEVDDEFFINTNAQNMKRVLSCISGKGGGQGKKEGHDWKHMASGEGKKEKCTPIGTENGAIMDYLKMKKKNDILILTYNKELAVQIYELYKDIINSFYKSLHLSFFENNCSVNVLKYIGEEHLPHIERLNVCFKKKLNMNVHLLIGGNNITYQVKSLKKKKANVVSKTKKISTSGEGLQNCDVEVVTPVKGSTTMDCSHENGNTREKDEEEKLININIYVGTPGRIHTLTYEKKLINLETVETVVLDEYDFFFHIHKKDNKQCSRKKIEIENNFFSKLLKSIYLNDRDNKQGNFTNIVSCTNVICCSATPAVYSYLRYTKHIITTNFLKGLLHKGDDQRDSGVSTPHGEIEYINNESRDPDTTGKVDHWLKGNTLHIDKDGGKNTKNCSLIGYQVHGERKRIYPVNSEEEGKEKNIHPIDYDMERGKKNTPPIDYEEEENMLNELFKLKETVKIPNNLIHLNYCYDKTNKEGNNSAISNFLRVLFSNPLNKNILVFCNTKKRVMDLWSLFRNRFDVDIQTIFAQKEKKKKTIFKDINYANFFKNDLINYKNLKKYVNFLFISTNLLYRGINCMGFTTIVNFDMPSGLTEYVHRCGRIGRINNKGSIINIFDKQDKRKYKKQIFNKLNVNVYDIDCYMNNMFTLK</sequence>
<dbReference type="InterPro" id="IPR014001">
    <property type="entry name" value="Helicase_ATP-bd"/>
</dbReference>
<evidence type="ECO:0000256" key="6">
    <source>
        <dbReference type="SAM" id="MobiDB-lite"/>
    </source>
</evidence>
<feature type="compositionally biased region" description="Basic and acidic residues" evidence="6">
    <location>
        <begin position="2033"/>
        <end position="2105"/>
    </location>
</feature>
<dbReference type="Pfam" id="PF00270">
    <property type="entry name" value="DEAD"/>
    <property type="match status" value="1"/>
</dbReference>
<keyword evidence="5" id="KW-0067">ATP-binding</keyword>
<dbReference type="InterPro" id="IPR011545">
    <property type="entry name" value="DEAD/DEAH_box_helicase_dom"/>
</dbReference>
<accession>A0A1A8VMV5</accession>
<dbReference type="GO" id="GO:0003724">
    <property type="term" value="F:RNA helicase activity"/>
    <property type="evidence" value="ECO:0007669"/>
    <property type="project" value="UniProtKB-EC"/>
</dbReference>
<evidence type="ECO:0000259" key="7">
    <source>
        <dbReference type="PROSITE" id="PS51192"/>
    </source>
</evidence>